<dbReference type="SUPFAM" id="SSF158997">
    <property type="entry name" value="Trm112p-like"/>
    <property type="match status" value="1"/>
</dbReference>
<name>A0A976FLF9_BRELC</name>
<comment type="caution">
    <text evidence="4">The sequence shown here is derived from an EMBL/GenBank/DDBJ whole genome shotgun (WGS) entry which is preliminary data.</text>
</comment>
<feature type="transmembrane region" description="Helical" evidence="3">
    <location>
        <begin position="211"/>
        <end position="231"/>
    </location>
</feature>
<dbReference type="KEGG" id="blac:94344677"/>
<dbReference type="FunFam" id="2.20.25.10:FF:000018">
    <property type="entry name" value="Multifunctional methyltransferase subunit TRM112-like B"/>
    <property type="match status" value="1"/>
</dbReference>
<evidence type="ECO:0000313" key="4">
    <source>
        <dbReference type="EMBL" id="TDH69025.1"/>
    </source>
</evidence>
<sequence>MAGRHPALSAWNCAPHNTEPEEEDIIHGYISSKETSEIITKASSRHSTALTEGAMRAEPMHSWAYTGSDTVSVISESSIRMPTTLYPSVVHSNPCLRDSTALLGGNLRVQSQMEGYGSMEHRHSILRMGASKTSSGSGLRKSVSVEFVLDHALEHAPKYYTSTSLSGREPRRLTFEEKAELYRIRPDLEIDPSSYVHDQVERINRRNQRRVIFAMFGGMISVILLLVFYFICQRSIIYLRVEHFFLLCIMRLITHNLLMCNKKGVENGFPLTIEADEIEVVTCDFQADFVRKMLTKLDWDAFLMGAKALKLADGLPETLPSAETNCTDDETLRTIHHVLLEVHVKQGKLVCPESHRVFPIIDGIPNMLLNEDEV</sequence>
<dbReference type="AlphaFoldDB" id="A0A976FLF9"/>
<dbReference type="PANTHER" id="PTHR12773">
    <property type="entry name" value="UPF0315 PROTEIN-RELATED"/>
    <property type="match status" value="1"/>
</dbReference>
<comment type="subunit">
    <text evidence="2">Interacts with TRM9.</text>
</comment>
<evidence type="ECO:0000256" key="3">
    <source>
        <dbReference type="SAM" id="Phobius"/>
    </source>
</evidence>
<keyword evidence="3" id="KW-0812">Transmembrane</keyword>
<dbReference type="EMBL" id="SHOA02000016">
    <property type="protein sequence ID" value="TDH69025.1"/>
    <property type="molecule type" value="Genomic_DNA"/>
</dbReference>
<dbReference type="OrthoDB" id="2187549at2759"/>
<dbReference type="RefSeq" id="XP_067818524.1">
    <property type="nucleotide sequence ID" value="XM_067959006.1"/>
</dbReference>
<accession>A0A976FLF9</accession>
<dbReference type="Proteomes" id="UP000294530">
    <property type="component" value="Unassembled WGS sequence"/>
</dbReference>
<dbReference type="Pfam" id="PF03966">
    <property type="entry name" value="Trm112p"/>
    <property type="match status" value="1"/>
</dbReference>
<dbReference type="GO" id="GO:0046982">
    <property type="term" value="F:protein heterodimerization activity"/>
    <property type="evidence" value="ECO:0007669"/>
    <property type="project" value="InterPro"/>
</dbReference>
<dbReference type="GO" id="GO:0070476">
    <property type="term" value="P:rRNA (guanine-N7)-methylation"/>
    <property type="evidence" value="ECO:0007669"/>
    <property type="project" value="TreeGrafter"/>
</dbReference>
<keyword evidence="5" id="KW-1185">Reference proteome</keyword>
<dbReference type="InterPro" id="IPR005651">
    <property type="entry name" value="Trm112-like"/>
</dbReference>
<dbReference type="PANTHER" id="PTHR12773:SF0">
    <property type="entry name" value="MULTIFUNCTIONAL METHYLTRANSFERASE SUBUNIT TRM112-LIKE PROTEIN"/>
    <property type="match status" value="1"/>
</dbReference>
<dbReference type="GO" id="GO:0030488">
    <property type="term" value="P:tRNA methylation"/>
    <property type="evidence" value="ECO:0007669"/>
    <property type="project" value="TreeGrafter"/>
</dbReference>
<evidence type="ECO:0000256" key="2">
    <source>
        <dbReference type="ARBA" id="ARBA00065633"/>
    </source>
</evidence>
<keyword evidence="3" id="KW-1133">Transmembrane helix</keyword>
<dbReference type="InterPro" id="IPR039127">
    <property type="entry name" value="Trm112"/>
</dbReference>
<evidence type="ECO:0008006" key="6">
    <source>
        <dbReference type="Google" id="ProtNLM"/>
    </source>
</evidence>
<keyword evidence="3" id="KW-0472">Membrane</keyword>
<dbReference type="GeneID" id="94344677"/>
<reference evidence="4 5" key="1">
    <citation type="journal article" date="2021" name="Genome Biol.">
        <title>AFLAP: assembly-free linkage analysis pipeline using k-mers from genome sequencing data.</title>
        <authorList>
            <person name="Fletcher K."/>
            <person name="Zhang L."/>
            <person name="Gil J."/>
            <person name="Han R."/>
            <person name="Cavanaugh K."/>
            <person name="Michelmore R."/>
        </authorList>
    </citation>
    <scope>NUCLEOTIDE SEQUENCE [LARGE SCALE GENOMIC DNA]</scope>
    <source>
        <strain evidence="4 5">SF5</strain>
    </source>
</reference>
<comment type="similarity">
    <text evidence="1">Belongs to the TRM112 family.</text>
</comment>
<dbReference type="Gene3D" id="2.20.25.10">
    <property type="match status" value="1"/>
</dbReference>
<evidence type="ECO:0000313" key="5">
    <source>
        <dbReference type="Proteomes" id="UP000294530"/>
    </source>
</evidence>
<protein>
    <recommendedName>
        <fullName evidence="6">Multifunctional methyltransferase subunit TRM112-like protein</fullName>
    </recommendedName>
</protein>
<proteinExistence type="inferred from homology"/>
<dbReference type="CDD" id="cd21089">
    <property type="entry name" value="Trm112-like"/>
    <property type="match status" value="1"/>
</dbReference>
<organism evidence="4 5">
    <name type="scientific">Bremia lactucae</name>
    <name type="common">Lettuce downy mildew</name>
    <dbReference type="NCBI Taxonomy" id="4779"/>
    <lineage>
        <taxon>Eukaryota</taxon>
        <taxon>Sar</taxon>
        <taxon>Stramenopiles</taxon>
        <taxon>Oomycota</taxon>
        <taxon>Peronosporomycetes</taxon>
        <taxon>Peronosporales</taxon>
        <taxon>Peronosporaceae</taxon>
        <taxon>Bremia</taxon>
    </lineage>
</organism>
<gene>
    <name evidence="4" type="ORF">CCR75_000901</name>
</gene>
<evidence type="ECO:0000256" key="1">
    <source>
        <dbReference type="ARBA" id="ARBA00007980"/>
    </source>
</evidence>